<dbReference type="RefSeq" id="WP_155306444.1">
    <property type="nucleotide sequence ID" value="NZ_AP021875.1"/>
</dbReference>
<proteinExistence type="predicted"/>
<dbReference type="AlphaFoldDB" id="A0A5K7ZNF7"/>
<evidence type="ECO:0000313" key="1">
    <source>
        <dbReference type="EMBL" id="BBO77727.1"/>
    </source>
</evidence>
<evidence type="ECO:0000313" key="2">
    <source>
        <dbReference type="Proteomes" id="UP000427769"/>
    </source>
</evidence>
<accession>A0A5K7ZNF7</accession>
<dbReference type="OrthoDB" id="5409748at2"/>
<evidence type="ECO:0008006" key="3">
    <source>
        <dbReference type="Google" id="ProtNLM"/>
    </source>
</evidence>
<sequence>MSSYFEKKLIDLLPPLYRERDETGDLKTFLKVPAVTLDELKILADRFPEIFDIDRCEDRFLPFLGEIVGHRFDPLSDAGRQRRLIREAIEIYRRKATIPAIGRSLTDLGWQGRIDETFRKALRLNRRSIVGQAKLPGLIYSLGVYRIDSDNIVQGIRPGLVFHHPAGTKVFFLQWLYSLLSMESDFQAVIKKVVERVCLGHLHETFVISRNALNTDYHLTRKNKTWGWWRITDGTTLMQDVEHAAVCISRWHGRTPRFRLNTGNLNDERLPNLWVSERRASFCCEIDTKPSQPPVDAFIRLAGQDLNRSRLNRSTTACRIKFRQKDLLSEADQPASEVTGDRRTHRYGRRSRLSQWFRVGHSRIGRRDKVSGAAVGRHLFITAYADADWSEVSGAWDVVDRWRARRPGFSLNSRTLNSTEITDAYITAARASFELTVDTGIPCRRRAETLLLNSRRLNHTGLRLSVDRTRPMRLGLMPLNAAGFRISKPSLRWRFRQKDDHAEVQAGIDAAANQYTVTQWPAA</sequence>
<gene>
    <name evidence="1" type="ORF">DSCW_51440</name>
</gene>
<dbReference type="InterPro" id="IPR006521">
    <property type="entry name" value="Tail_protein_I"/>
</dbReference>
<protein>
    <recommendedName>
        <fullName evidence="3">Phage tail protein</fullName>
    </recommendedName>
</protein>
<keyword evidence="2" id="KW-1185">Reference proteome</keyword>
<dbReference type="Pfam" id="PF09684">
    <property type="entry name" value="Tail_P2_I"/>
    <property type="match status" value="1"/>
</dbReference>
<name>A0A5K7ZNF7_9BACT</name>
<dbReference type="Proteomes" id="UP000427769">
    <property type="component" value="Chromosome"/>
</dbReference>
<reference evidence="1 2" key="1">
    <citation type="submission" date="2019-11" db="EMBL/GenBank/DDBJ databases">
        <title>Comparative genomics of hydrocarbon-degrading Desulfosarcina strains.</title>
        <authorList>
            <person name="Watanabe M."/>
            <person name="Kojima H."/>
            <person name="Fukui M."/>
        </authorList>
    </citation>
    <scope>NUCLEOTIDE SEQUENCE [LARGE SCALE GENOMIC DNA]</scope>
    <source>
        <strain evidence="1 2">PP31</strain>
    </source>
</reference>
<dbReference type="KEGG" id="dwd:DSCW_51440"/>
<organism evidence="1 2">
    <name type="scientific">Desulfosarcina widdelii</name>
    <dbReference type="NCBI Taxonomy" id="947919"/>
    <lineage>
        <taxon>Bacteria</taxon>
        <taxon>Pseudomonadati</taxon>
        <taxon>Thermodesulfobacteriota</taxon>
        <taxon>Desulfobacteria</taxon>
        <taxon>Desulfobacterales</taxon>
        <taxon>Desulfosarcinaceae</taxon>
        <taxon>Desulfosarcina</taxon>
    </lineage>
</organism>
<dbReference type="EMBL" id="AP021875">
    <property type="protein sequence ID" value="BBO77727.1"/>
    <property type="molecule type" value="Genomic_DNA"/>
</dbReference>